<evidence type="ECO:0000313" key="3">
    <source>
        <dbReference type="Proteomes" id="UP001156318"/>
    </source>
</evidence>
<protein>
    <submittedName>
        <fullName evidence="2">Uncharacterized protein</fullName>
    </submittedName>
</protein>
<name>A0ABY6JEB0_9ENTR</name>
<feature type="transmembrane region" description="Helical" evidence="1">
    <location>
        <begin position="12"/>
        <end position="31"/>
    </location>
</feature>
<sequence>MKDKNWLKKFLLILIAFILTMDFIALLAYLAAKTYIYFIRGVEFGVDLQELLRIIKAASLGGFVAGAGCWYAYLKNERSR</sequence>
<dbReference type="EMBL" id="CP074352">
    <property type="protein sequence ID" value="UYU31967.1"/>
    <property type="molecule type" value="Genomic_DNA"/>
</dbReference>
<feature type="transmembrane region" description="Helical" evidence="1">
    <location>
        <begin position="51"/>
        <end position="74"/>
    </location>
</feature>
<organism evidence="2 3">
    <name type="scientific">Siccibacter colletis</name>
    <dbReference type="NCBI Taxonomy" id="1505757"/>
    <lineage>
        <taxon>Bacteria</taxon>
        <taxon>Pseudomonadati</taxon>
        <taxon>Pseudomonadota</taxon>
        <taxon>Gammaproteobacteria</taxon>
        <taxon>Enterobacterales</taxon>
        <taxon>Enterobacteriaceae</taxon>
        <taxon>Siccibacter</taxon>
    </lineage>
</organism>
<keyword evidence="1" id="KW-0812">Transmembrane</keyword>
<proteinExistence type="predicted"/>
<reference evidence="2 3" key="1">
    <citation type="submission" date="2021-05" db="EMBL/GenBank/DDBJ databases">
        <title>Isolation, identification, and the growth promoting effects of Pantoea dispersa strain YSD J2 from the aboveground leaves of Cyperus esculentus L.Var. Sativus.</title>
        <authorList>
            <person name="Wang S."/>
            <person name="Tang X.M."/>
            <person name="Huang Y.N."/>
        </authorList>
    </citation>
    <scope>NUCLEOTIDE SEQUENCE [LARGE SCALE GENOMIC DNA]</scope>
    <source>
        <strain evidence="3">YSD YN2</strain>
    </source>
</reference>
<keyword evidence="1" id="KW-0472">Membrane</keyword>
<evidence type="ECO:0000313" key="2">
    <source>
        <dbReference type="EMBL" id="UYU31967.1"/>
    </source>
</evidence>
<gene>
    <name evidence="2" type="ORF">KFZ77_00165</name>
</gene>
<accession>A0ABY6JEB0</accession>
<dbReference type="Proteomes" id="UP001156318">
    <property type="component" value="Chromosome"/>
</dbReference>
<evidence type="ECO:0000256" key="1">
    <source>
        <dbReference type="SAM" id="Phobius"/>
    </source>
</evidence>
<keyword evidence="1" id="KW-1133">Transmembrane helix</keyword>
<dbReference type="RefSeq" id="WP_264385121.1">
    <property type="nucleotide sequence ID" value="NZ_CP074352.1"/>
</dbReference>
<keyword evidence="3" id="KW-1185">Reference proteome</keyword>